<dbReference type="Proteomes" id="UP000019491">
    <property type="component" value="Unassembled WGS sequence"/>
</dbReference>
<protein>
    <recommendedName>
        <fullName evidence="3">Pentapeptide repeat-containing protein</fullName>
    </recommendedName>
</protein>
<dbReference type="AlphaFoldDB" id="X0Q960"/>
<dbReference type="Pfam" id="PF00805">
    <property type="entry name" value="Pentapeptide"/>
    <property type="match status" value="2"/>
</dbReference>
<dbReference type="SUPFAM" id="SSF141571">
    <property type="entry name" value="Pentapeptide repeat-like"/>
    <property type="match status" value="1"/>
</dbReference>
<gene>
    <name evidence="1" type="ORF">RW1_049_00030</name>
</gene>
<dbReference type="Gene3D" id="2.160.20.80">
    <property type="entry name" value="E3 ubiquitin-protein ligase SopA"/>
    <property type="match status" value="2"/>
</dbReference>
<dbReference type="PANTHER" id="PTHR14136">
    <property type="entry name" value="BTB_POZ DOMAIN-CONTAINING PROTEIN KCTD9"/>
    <property type="match status" value="1"/>
</dbReference>
<evidence type="ECO:0008006" key="3">
    <source>
        <dbReference type="Google" id="ProtNLM"/>
    </source>
</evidence>
<comment type="caution">
    <text evidence="1">The sequence shown here is derived from an EMBL/GenBank/DDBJ whole genome shotgun (WGS) entry which is preliminary data.</text>
</comment>
<reference evidence="1 2" key="1">
    <citation type="submission" date="2014-02" db="EMBL/GenBank/DDBJ databases">
        <title>Whole genome shotgun sequence of Rhodococcus wratislaviensis NBRC 100605.</title>
        <authorList>
            <person name="Hosoyama A."/>
            <person name="Tsuchikane K."/>
            <person name="Yoshida I."/>
            <person name="Ohji S."/>
            <person name="Ichikawa N."/>
            <person name="Yamazoe A."/>
            <person name="Fujita N."/>
        </authorList>
    </citation>
    <scope>NUCLEOTIDE SEQUENCE [LARGE SCALE GENOMIC DNA]</scope>
    <source>
        <strain evidence="1 2">NBRC 100605</strain>
    </source>
</reference>
<organism evidence="1 2">
    <name type="scientific">Rhodococcus wratislaviensis NBRC 100605</name>
    <dbReference type="NCBI Taxonomy" id="1219028"/>
    <lineage>
        <taxon>Bacteria</taxon>
        <taxon>Bacillati</taxon>
        <taxon>Actinomycetota</taxon>
        <taxon>Actinomycetes</taxon>
        <taxon>Mycobacteriales</taxon>
        <taxon>Nocardiaceae</taxon>
        <taxon>Rhodococcus</taxon>
    </lineage>
</organism>
<dbReference type="PANTHER" id="PTHR14136:SF17">
    <property type="entry name" value="BTB_POZ DOMAIN-CONTAINING PROTEIN KCTD9"/>
    <property type="match status" value="1"/>
</dbReference>
<proteinExistence type="predicted"/>
<dbReference type="InterPro" id="IPR051082">
    <property type="entry name" value="Pentapeptide-BTB/POZ_domain"/>
</dbReference>
<evidence type="ECO:0000313" key="1">
    <source>
        <dbReference type="EMBL" id="GAF48097.1"/>
    </source>
</evidence>
<accession>X0Q960</accession>
<name>X0Q960_RHOWR</name>
<evidence type="ECO:0000313" key="2">
    <source>
        <dbReference type="Proteomes" id="UP000019491"/>
    </source>
</evidence>
<dbReference type="EMBL" id="BAWF01000049">
    <property type="protein sequence ID" value="GAF48097.1"/>
    <property type="molecule type" value="Genomic_DNA"/>
</dbReference>
<dbReference type="InterPro" id="IPR001646">
    <property type="entry name" value="5peptide_repeat"/>
</dbReference>
<sequence>MNANSNQYHLAQRGQVSERFGKAVEQLGSEQQELRLGGIYSLEQLAHDSPDDHWTAFEVLVAFVRSHAPLDQRCVPADKVPGEVAAISIDLQAVLTVVGRRTWQNDRGLVDLARTCLVDADLSSSHLAFAYLYNANLTGANLIDADLSDANLTGAELTGAELTGADLADAELFDATLTGADLTGADLAADLHGTDLTGARLRDANLTGAQLNSANLIGVTLAGAVLTGVTLDGALYDSTTSWPEGYTSPR</sequence>
<keyword evidence="2" id="KW-1185">Reference proteome</keyword>